<evidence type="ECO:0000313" key="2">
    <source>
        <dbReference type="EMBL" id="ATW58494.1"/>
    </source>
</evidence>
<feature type="transmembrane region" description="Helical" evidence="1">
    <location>
        <begin position="36"/>
        <end position="55"/>
    </location>
</feature>
<dbReference type="EMBL" id="MG198776">
    <property type="protein sequence ID" value="ATW58494.1"/>
    <property type="molecule type" value="Genomic_DNA"/>
</dbReference>
<gene>
    <name evidence="2" type="ORF">SEA_C3PO_37</name>
</gene>
<protein>
    <submittedName>
        <fullName evidence="2">Holin</fullName>
    </submittedName>
</protein>
<evidence type="ECO:0000256" key="1">
    <source>
        <dbReference type="SAM" id="Phobius"/>
    </source>
</evidence>
<accession>A0A2H4P8D3</accession>
<dbReference type="OrthoDB" id="29352at10239"/>
<keyword evidence="3" id="KW-1185">Reference proteome</keyword>
<evidence type="ECO:0000313" key="3">
    <source>
        <dbReference type="Proteomes" id="UP000241822"/>
    </source>
</evidence>
<keyword evidence="1" id="KW-1133">Transmembrane helix</keyword>
<feature type="transmembrane region" description="Helical" evidence="1">
    <location>
        <begin position="61"/>
        <end position="82"/>
    </location>
</feature>
<organism evidence="2 3">
    <name type="scientific">Corynebacterium phage C3PO</name>
    <dbReference type="NCBI Taxonomy" id="2047868"/>
    <lineage>
        <taxon>Viruses</taxon>
        <taxon>Duplodnaviria</taxon>
        <taxon>Heunggongvirae</taxon>
        <taxon>Uroviricota</taxon>
        <taxon>Caudoviricetes</taxon>
        <taxon>Zierdtviridae</taxon>
        <taxon>Toshachvirinae</taxon>
        <taxon>Ceetrepovirus</taxon>
        <taxon>Ceetrepovirus C3PO</taxon>
        <taxon>Corynebacterium virus C3PO</taxon>
    </lineage>
</organism>
<keyword evidence="1" id="KW-0812">Transmembrane</keyword>
<proteinExistence type="predicted"/>
<name>A0A2H4P8D3_9CAUD</name>
<sequence>MAVTVNEITDNELVNKIQDGMASVLRKQSFTQKRKNTLFSIAQGILQLGNLAAFITVDMPWYITAAIAVVLVVAETVAHAFTRGPLTPSAAKAVEDEILRKEVTNVNGGEGKFSSYVDI</sequence>
<keyword evidence="1" id="KW-0472">Membrane</keyword>
<reference evidence="2 3" key="1">
    <citation type="submission" date="2017-10" db="EMBL/GenBank/DDBJ databases">
        <authorList>
            <person name="Almansoob K.M."/>
            <person name="Barra A."/>
            <person name="Canlas S.M."/>
            <person name="Chawla N."/>
            <person name="Johnson B.N."/>
            <person name="Kuhl M.D."/>
            <person name="Lin J.Y."/>
            <person name="Patel D.V."/>
            <person name="Reddy A.G."/>
            <person name="Sobol L."/>
            <person name="Solorzano-Papili D."/>
            <person name="Monti D.L."/>
            <person name="Stoner T.H."/>
            <person name="Garlena R.A."/>
            <person name="Russell D.A."/>
            <person name="Pope W.H."/>
            <person name="Jacobs-Sera D."/>
            <person name="Hatfull G.F."/>
        </authorList>
    </citation>
    <scope>NUCLEOTIDE SEQUENCE [LARGE SCALE GENOMIC DNA]</scope>
</reference>
<dbReference type="Proteomes" id="UP000241822">
    <property type="component" value="Segment"/>
</dbReference>